<dbReference type="EMBL" id="JABANP010000133">
    <property type="protein sequence ID" value="KAF4689105.1"/>
    <property type="molecule type" value="Genomic_DNA"/>
</dbReference>
<comment type="caution">
    <text evidence="2">The sequence shown here is derived from an EMBL/GenBank/DDBJ whole genome shotgun (WGS) entry which is preliminary data.</text>
</comment>
<evidence type="ECO:0000256" key="1">
    <source>
        <dbReference type="SAM" id="MobiDB-lite"/>
    </source>
</evidence>
<sequence length="846" mass="90752">MARDKLNKYQWTWGQLRKKFNLALEGRVHVCHPDCQCAMAKQSSNVKNIVAVLPFMAPHELRRRSPRLTTLEKGAKRQQHSSGVENRAGWEDLETKDWDCVWEASKLAEDNPITKSPLDFLPSSRSSHHDRPTLDAALEVLDSLETPEDFNRLVESFRAGAGGAVEGRPRSSSTHGEDEPRRVKPRLSRGSVPPVKPGGAGGLRGHIKGEAQRNASGIGISSTGKTVERIDEVLDEDGVPCGDTSGCTIVDEYGGVVLNKLMQLQFTIPAPRASPPATTVQGGHAEKKEEEEDYWGLVNTCSVWPYDPLFRSPLGVLSHDQVERRDLAGMLGEIDKMKDSTYEEEAVAKFKAQRRLNLKAQGAQQEDTPLLTPRASRPSDDVKEVVLSVSPDSTDGLEDLTSPIIEWKGGNHGAEVVLGAGIEPAPREVPLVVTEPLCEPPPHPMVSSEAPAVVDGRSNMLDSPPRGGRPESPIKGVRSPASAGHAGVAGGTREGQAEDATVSSVSITTSRGEPIKRRRRRKAEIVAKAKPKETEEEKEERLKAIRVAIDETKGEVQRQHNKLSKWSVNKGKEEMTKIKSLSASIKELLGSNKTTTTVEPGEKEETSSRRGVKREAEVAKKRPAKKPRQTKAKEDAAVPVAAPSPPDTHGAEEPQSAAAEAPAKIPIPVGSPSSSSGVSSSVVASSPVSSGSALDDLYSALTSADAVALNTSLLKPAKARRTWRQLPQMGCGLGGRRLKINPLATRMVQVLTMAALAGFAALDFGVVGLVGQGVVGLVGQGVVGLVGQGVVGLVGQGVVGLVGQGVKKEGNKQWLFKYTIGEYREIIPSRLSTTVTDFQPLSIGRL</sequence>
<dbReference type="AlphaFoldDB" id="A0A7J6NZ32"/>
<reference evidence="2 3" key="1">
    <citation type="submission" date="2020-04" db="EMBL/GenBank/DDBJ databases">
        <title>Perkinsus olseni comparative genomics.</title>
        <authorList>
            <person name="Bogema D.R."/>
        </authorList>
    </citation>
    <scope>NUCLEOTIDE SEQUENCE [LARGE SCALE GENOMIC DNA]</scope>
    <source>
        <strain evidence="2">00978-12</strain>
    </source>
</reference>
<feature type="region of interest" description="Disordered" evidence="1">
    <location>
        <begin position="161"/>
        <end position="222"/>
    </location>
</feature>
<evidence type="ECO:0000313" key="2">
    <source>
        <dbReference type="EMBL" id="KAF4689105.1"/>
    </source>
</evidence>
<feature type="compositionally biased region" description="Basic residues" evidence="1">
    <location>
        <begin position="621"/>
        <end position="630"/>
    </location>
</feature>
<dbReference type="OrthoDB" id="10681828at2759"/>
<feature type="region of interest" description="Disordered" evidence="1">
    <location>
        <begin position="552"/>
        <end position="573"/>
    </location>
</feature>
<accession>A0A7J6NZ32</accession>
<feature type="compositionally biased region" description="Polar residues" evidence="1">
    <location>
        <begin position="213"/>
        <end position="222"/>
    </location>
</feature>
<feature type="compositionally biased region" description="Basic and acidic residues" evidence="1">
    <location>
        <begin position="600"/>
        <end position="620"/>
    </location>
</feature>
<feature type="region of interest" description="Disordered" evidence="1">
    <location>
        <begin position="588"/>
        <end position="685"/>
    </location>
</feature>
<protein>
    <submittedName>
        <fullName evidence="2">Uncharacterized protein</fullName>
    </submittedName>
</protein>
<feature type="compositionally biased region" description="Low complexity" evidence="1">
    <location>
        <begin position="653"/>
        <end position="685"/>
    </location>
</feature>
<proteinExistence type="predicted"/>
<dbReference type="Proteomes" id="UP000541610">
    <property type="component" value="Unassembled WGS sequence"/>
</dbReference>
<gene>
    <name evidence="2" type="ORF">FOZ60_002066</name>
</gene>
<feature type="region of interest" description="Disordered" evidence="1">
    <location>
        <begin position="459"/>
        <end position="539"/>
    </location>
</feature>
<name>A0A7J6NZ32_PEROL</name>
<organism evidence="2 3">
    <name type="scientific">Perkinsus olseni</name>
    <name type="common">Perkinsus atlanticus</name>
    <dbReference type="NCBI Taxonomy" id="32597"/>
    <lineage>
        <taxon>Eukaryota</taxon>
        <taxon>Sar</taxon>
        <taxon>Alveolata</taxon>
        <taxon>Perkinsozoa</taxon>
        <taxon>Perkinsea</taxon>
        <taxon>Perkinsida</taxon>
        <taxon>Perkinsidae</taxon>
        <taxon>Perkinsus</taxon>
    </lineage>
</organism>
<feature type="compositionally biased region" description="Basic and acidic residues" evidence="1">
    <location>
        <begin position="523"/>
        <end position="539"/>
    </location>
</feature>
<feature type="compositionally biased region" description="Polar residues" evidence="1">
    <location>
        <begin position="501"/>
        <end position="511"/>
    </location>
</feature>
<evidence type="ECO:0000313" key="3">
    <source>
        <dbReference type="Proteomes" id="UP000541610"/>
    </source>
</evidence>
<feature type="region of interest" description="Disordered" evidence="1">
    <location>
        <begin position="359"/>
        <end position="381"/>
    </location>
</feature>